<evidence type="ECO:0000256" key="4">
    <source>
        <dbReference type="ARBA" id="ARBA00022729"/>
    </source>
</evidence>
<evidence type="ECO:0000256" key="10">
    <source>
        <dbReference type="ARBA" id="ARBA00033442"/>
    </source>
</evidence>
<dbReference type="InterPro" id="IPR012341">
    <property type="entry name" value="6hp_glycosidase-like_sf"/>
</dbReference>
<accession>A0A9P9EDJ1</accession>
<comment type="catalytic activity">
    <reaction evidence="1">
        <text>Hydrolysis of terminal (1-&gt;4)-linked alpha-D-glucose residues successively from non-reducing ends of the chains with release of beta-D-glucose.</text>
        <dbReference type="EC" id="3.2.1.3"/>
    </reaction>
</comment>
<proteinExistence type="inferred from homology"/>
<dbReference type="Gene3D" id="1.50.10.10">
    <property type="match status" value="1"/>
</dbReference>
<sequence length="533" mass="58379">MVLIGATAIAAIIVGALAGTLSSRERSSSPRDSKPSLGDGSPSQDEFISQIDKQYETSVAGVLNNMGPSGSKAPGVPAGVMIASPSTQDPEYFYTWTRDSGLTMKMVVDEFLHGKTASRQLIKDFSNSQAILQNVTNLSGDLSSGKGLGEPKYFVNLTRWDGVWGRPQRDGPALRATALLTYVRWLLDTGKAEDASEAKDKIWPVIRNDLNYVAQYWNETGFDLWEETLGSSFFTTAAQHRALVEGAILGKRMNQQVSAYESQAPNILCFLQSFWNGRHIVANTNTDPGFKKNGIDANSVLASVISFDPVAQCDDSTFQPCSPRALANLKVYIDSFRDLYPINNGIAANAAVATGRYIEDVYFGGHPWYLTTLAVAEQLYNAVQQWNKISKVTVTELDLAFWKDVYSDAKVGSYKKDNEEFKKLVDGVLNFADGFVKIALKYTPSSGAMSEQFSRQNGSQISARDLTWSYAAFITARAARLAAISDRPQVPSWGGDKANSLPPVCKRDSVLGIYEPAPVTQASRFRLRGIAWN</sequence>
<feature type="region of interest" description="Disordered" evidence="12">
    <location>
        <begin position="23"/>
        <end position="45"/>
    </location>
</feature>
<feature type="compositionally biased region" description="Basic and acidic residues" evidence="12">
    <location>
        <begin position="23"/>
        <end position="34"/>
    </location>
</feature>
<organism evidence="14 15">
    <name type="scientific">Dendryphion nanum</name>
    <dbReference type="NCBI Taxonomy" id="256645"/>
    <lineage>
        <taxon>Eukaryota</taxon>
        <taxon>Fungi</taxon>
        <taxon>Dikarya</taxon>
        <taxon>Ascomycota</taxon>
        <taxon>Pezizomycotina</taxon>
        <taxon>Dothideomycetes</taxon>
        <taxon>Pleosporomycetidae</taxon>
        <taxon>Pleosporales</taxon>
        <taxon>Torulaceae</taxon>
        <taxon>Dendryphion</taxon>
    </lineage>
</organism>
<dbReference type="InterPro" id="IPR011613">
    <property type="entry name" value="GH15-like"/>
</dbReference>
<evidence type="ECO:0000256" key="7">
    <source>
        <dbReference type="ARBA" id="ARBA00023277"/>
    </source>
</evidence>
<evidence type="ECO:0000256" key="8">
    <source>
        <dbReference type="ARBA" id="ARBA00023295"/>
    </source>
</evidence>
<comment type="similarity">
    <text evidence="2">Belongs to the glycosyl hydrolase 15 family.</text>
</comment>
<evidence type="ECO:0000256" key="2">
    <source>
        <dbReference type="ARBA" id="ARBA00006188"/>
    </source>
</evidence>
<evidence type="ECO:0000256" key="3">
    <source>
        <dbReference type="ARBA" id="ARBA00012593"/>
    </source>
</evidence>
<reference evidence="14" key="1">
    <citation type="journal article" date="2021" name="Nat. Commun.">
        <title>Genetic determinants of endophytism in the Arabidopsis root mycobiome.</title>
        <authorList>
            <person name="Mesny F."/>
            <person name="Miyauchi S."/>
            <person name="Thiergart T."/>
            <person name="Pickel B."/>
            <person name="Atanasova L."/>
            <person name="Karlsson M."/>
            <person name="Huettel B."/>
            <person name="Barry K.W."/>
            <person name="Haridas S."/>
            <person name="Chen C."/>
            <person name="Bauer D."/>
            <person name="Andreopoulos W."/>
            <person name="Pangilinan J."/>
            <person name="LaButti K."/>
            <person name="Riley R."/>
            <person name="Lipzen A."/>
            <person name="Clum A."/>
            <person name="Drula E."/>
            <person name="Henrissat B."/>
            <person name="Kohler A."/>
            <person name="Grigoriev I.V."/>
            <person name="Martin F.M."/>
            <person name="Hacquard S."/>
        </authorList>
    </citation>
    <scope>NUCLEOTIDE SEQUENCE</scope>
    <source>
        <strain evidence="14">MPI-CAGE-CH-0243</strain>
    </source>
</reference>
<keyword evidence="6" id="KW-0325">Glycoprotein</keyword>
<evidence type="ECO:0000256" key="9">
    <source>
        <dbReference type="ARBA" id="ARBA00023326"/>
    </source>
</evidence>
<dbReference type="PROSITE" id="PS00820">
    <property type="entry name" value="GLUCOAMYLASE"/>
    <property type="match status" value="1"/>
</dbReference>
<evidence type="ECO:0000313" key="15">
    <source>
        <dbReference type="Proteomes" id="UP000700596"/>
    </source>
</evidence>
<evidence type="ECO:0000259" key="13">
    <source>
        <dbReference type="Pfam" id="PF00723"/>
    </source>
</evidence>
<feature type="domain" description="GH15-like" evidence="13">
    <location>
        <begin position="61"/>
        <end position="476"/>
    </location>
</feature>
<keyword evidence="7" id="KW-0119">Carbohydrate metabolism</keyword>
<keyword evidence="8" id="KW-0326">Glycosidase</keyword>
<protein>
    <recommendedName>
        <fullName evidence="3">glucan 1,4-alpha-glucosidase</fullName>
        <ecNumber evidence="3">3.2.1.3</ecNumber>
    </recommendedName>
    <alternativeName>
        <fullName evidence="11">1,4-alpha-D-glucan glucohydrolase</fullName>
    </alternativeName>
    <alternativeName>
        <fullName evidence="10">Glucan 1,4-alpha-glucosidase</fullName>
    </alternativeName>
</protein>
<dbReference type="Pfam" id="PF00723">
    <property type="entry name" value="Glyco_hydro_15"/>
    <property type="match status" value="1"/>
</dbReference>
<evidence type="ECO:0000313" key="14">
    <source>
        <dbReference type="EMBL" id="KAH7135117.1"/>
    </source>
</evidence>
<keyword evidence="5" id="KW-0378">Hydrolase</keyword>
<dbReference type="PRINTS" id="PR00736">
    <property type="entry name" value="GLHYDRLASE15"/>
</dbReference>
<dbReference type="Proteomes" id="UP000700596">
    <property type="component" value="Unassembled WGS sequence"/>
</dbReference>
<evidence type="ECO:0000256" key="5">
    <source>
        <dbReference type="ARBA" id="ARBA00022801"/>
    </source>
</evidence>
<keyword evidence="4" id="KW-0732">Signal</keyword>
<dbReference type="GO" id="GO:0000272">
    <property type="term" value="P:polysaccharide catabolic process"/>
    <property type="evidence" value="ECO:0007669"/>
    <property type="project" value="UniProtKB-KW"/>
</dbReference>
<name>A0A9P9EDJ1_9PLEO</name>
<dbReference type="InterPro" id="IPR000165">
    <property type="entry name" value="Glucoamylase"/>
</dbReference>
<dbReference type="FunFam" id="1.50.10.10:FF:000018">
    <property type="entry name" value="Glucoamylase"/>
    <property type="match status" value="1"/>
</dbReference>
<evidence type="ECO:0000256" key="6">
    <source>
        <dbReference type="ARBA" id="ARBA00023180"/>
    </source>
</evidence>
<keyword evidence="15" id="KW-1185">Reference proteome</keyword>
<dbReference type="GO" id="GO:0004339">
    <property type="term" value="F:glucan 1,4-alpha-glucosidase activity"/>
    <property type="evidence" value="ECO:0007669"/>
    <property type="project" value="UniProtKB-EC"/>
</dbReference>
<keyword evidence="9" id="KW-0624">Polysaccharide degradation</keyword>
<dbReference type="OrthoDB" id="6123450at2759"/>
<dbReference type="PANTHER" id="PTHR31616">
    <property type="entry name" value="TREHALASE"/>
    <property type="match status" value="1"/>
</dbReference>
<dbReference type="EC" id="3.2.1.3" evidence="3"/>
<dbReference type="PANTHER" id="PTHR31616:SF12">
    <property type="entry name" value="GLUCOAMYLASE"/>
    <property type="match status" value="1"/>
</dbReference>
<dbReference type="InterPro" id="IPR008928">
    <property type="entry name" value="6-hairpin_glycosidase_sf"/>
</dbReference>
<evidence type="ECO:0000256" key="1">
    <source>
        <dbReference type="ARBA" id="ARBA00001863"/>
    </source>
</evidence>
<evidence type="ECO:0000256" key="11">
    <source>
        <dbReference type="ARBA" id="ARBA00033473"/>
    </source>
</evidence>
<dbReference type="EMBL" id="JAGMWT010000002">
    <property type="protein sequence ID" value="KAH7135117.1"/>
    <property type="molecule type" value="Genomic_DNA"/>
</dbReference>
<dbReference type="AlphaFoldDB" id="A0A9P9EDJ1"/>
<dbReference type="SUPFAM" id="SSF48208">
    <property type="entry name" value="Six-hairpin glycosidases"/>
    <property type="match status" value="1"/>
</dbReference>
<evidence type="ECO:0000256" key="12">
    <source>
        <dbReference type="SAM" id="MobiDB-lite"/>
    </source>
</evidence>
<comment type="caution">
    <text evidence="14">The sequence shown here is derived from an EMBL/GenBank/DDBJ whole genome shotgun (WGS) entry which is preliminary data.</text>
</comment>
<gene>
    <name evidence="14" type="ORF">B0J11DRAFT_425920</name>
</gene>
<dbReference type="InterPro" id="IPR046966">
    <property type="entry name" value="Glucoamylase_active_site"/>
</dbReference>
<dbReference type="GO" id="GO:0000324">
    <property type="term" value="C:fungal-type vacuole"/>
    <property type="evidence" value="ECO:0007669"/>
    <property type="project" value="TreeGrafter"/>
</dbReference>